<evidence type="ECO:0000313" key="9">
    <source>
        <dbReference type="Proteomes" id="UP000536275"/>
    </source>
</evidence>
<dbReference type="GO" id="GO:0005762">
    <property type="term" value="C:mitochondrial large ribosomal subunit"/>
    <property type="evidence" value="ECO:0007669"/>
    <property type="project" value="TreeGrafter"/>
</dbReference>
<dbReference type="Proteomes" id="UP000536275">
    <property type="component" value="Unassembled WGS sequence"/>
</dbReference>
<keyword evidence="4" id="KW-0496">Mitochondrion</keyword>
<dbReference type="PANTHER" id="PTHR28595:SF1">
    <property type="entry name" value="LARGE RIBOSOMAL SUBUNIT PROTEIN ML54"/>
    <property type="match status" value="1"/>
</dbReference>
<proteinExistence type="inferred from homology"/>
<evidence type="ECO:0000256" key="3">
    <source>
        <dbReference type="ARBA" id="ARBA00022980"/>
    </source>
</evidence>
<evidence type="ECO:0000256" key="4">
    <source>
        <dbReference type="ARBA" id="ARBA00023128"/>
    </source>
</evidence>
<evidence type="ECO:0000313" key="8">
    <source>
        <dbReference type="EMBL" id="KAF6063259.1"/>
    </source>
</evidence>
<evidence type="ECO:0000256" key="1">
    <source>
        <dbReference type="ARBA" id="ARBA00004173"/>
    </source>
</evidence>
<dbReference type="GO" id="GO:0003735">
    <property type="term" value="F:structural constituent of ribosome"/>
    <property type="evidence" value="ECO:0007669"/>
    <property type="project" value="TreeGrafter"/>
</dbReference>
<dbReference type="SMR" id="A0A8H6F1D7"/>
<dbReference type="PANTHER" id="PTHR28595">
    <property type="entry name" value="39S RIBOSOMAL PROTEIN L54, MITOCHONDRIAL"/>
    <property type="match status" value="1"/>
</dbReference>
<accession>A0A8H6F1D7</accession>
<keyword evidence="2" id="KW-0809">Transit peptide</keyword>
<sequence length="120" mass="13811">MFRSISRVTLKRVSPIINTRQLTVSSIRFNETTTTTSTTTTTTPKSSCPAGTVLNLKVFKKGDEPVAKEDSEYPEWLWTMLDPKDNLKAIQNEDFLRWRRIKLSKENNSTIKNNNFLSKL</sequence>
<name>A0A8H6F1D7_CANAX</name>
<evidence type="ECO:0000256" key="5">
    <source>
        <dbReference type="ARBA" id="ARBA00023274"/>
    </source>
</evidence>
<reference evidence="8 9" key="1">
    <citation type="submission" date="2020-03" db="EMBL/GenBank/DDBJ databases">
        <title>FDA dAtabase for Regulatory Grade micrObial Sequences (FDA-ARGOS): Supporting development and validation of Infectious Disease Dx tests.</title>
        <authorList>
            <person name="Campos J."/>
            <person name="Goldberg B."/>
            <person name="Tallon L."/>
            <person name="Sadzewicz L."/>
            <person name="Vavikolanu K."/>
            <person name="Mehta A."/>
            <person name="Aluvathingal J."/>
            <person name="Nadendla S."/>
            <person name="Nandy P."/>
            <person name="Geyer C."/>
            <person name="Yan Y."/>
            <person name="Sichtig H."/>
        </authorList>
    </citation>
    <scope>NUCLEOTIDE SEQUENCE [LARGE SCALE GENOMIC DNA]</scope>
    <source>
        <strain evidence="8 9">FDAARGOS_656</strain>
    </source>
</reference>
<keyword evidence="5" id="KW-0687">Ribonucleoprotein</keyword>
<dbReference type="EMBL" id="JABWAD010000061">
    <property type="protein sequence ID" value="KAF6063259.1"/>
    <property type="molecule type" value="Genomic_DNA"/>
</dbReference>
<comment type="similarity">
    <text evidence="6">Belongs to the mitochondrion-specific ribosomal protein mL54 family.</text>
</comment>
<comment type="caution">
    <text evidence="8">The sequence shown here is derived from an EMBL/GenBank/DDBJ whole genome shotgun (WGS) entry which is preliminary data.</text>
</comment>
<gene>
    <name evidence="8" type="ORF">FOB64_006257</name>
</gene>
<protein>
    <recommendedName>
        <fullName evidence="7">Large ribosomal subunit protein mL54</fullName>
    </recommendedName>
</protein>
<dbReference type="InterPro" id="IPR013870">
    <property type="entry name" value="Ribosomal_mL54"/>
</dbReference>
<dbReference type="Pfam" id="PF08561">
    <property type="entry name" value="Ribosomal_L37"/>
    <property type="match status" value="1"/>
</dbReference>
<keyword evidence="3 8" id="KW-0689">Ribosomal protein</keyword>
<dbReference type="AlphaFoldDB" id="A0A8H6F1D7"/>
<organism evidence="8 9">
    <name type="scientific">Candida albicans</name>
    <name type="common">Yeast</name>
    <dbReference type="NCBI Taxonomy" id="5476"/>
    <lineage>
        <taxon>Eukaryota</taxon>
        <taxon>Fungi</taxon>
        <taxon>Dikarya</taxon>
        <taxon>Ascomycota</taxon>
        <taxon>Saccharomycotina</taxon>
        <taxon>Pichiomycetes</taxon>
        <taxon>Debaryomycetaceae</taxon>
        <taxon>Candida/Lodderomyces clade</taxon>
        <taxon>Candida</taxon>
    </lineage>
</organism>
<comment type="subcellular location">
    <subcellularLocation>
        <location evidence="1">Mitochondrion</location>
    </subcellularLocation>
</comment>
<evidence type="ECO:0000256" key="2">
    <source>
        <dbReference type="ARBA" id="ARBA00022946"/>
    </source>
</evidence>
<evidence type="ECO:0000256" key="7">
    <source>
        <dbReference type="ARBA" id="ARBA00035179"/>
    </source>
</evidence>
<evidence type="ECO:0000256" key="6">
    <source>
        <dbReference type="ARBA" id="ARBA00033752"/>
    </source>
</evidence>